<keyword evidence="2" id="KW-1185">Reference proteome</keyword>
<evidence type="ECO:0008006" key="3">
    <source>
        <dbReference type="Google" id="ProtNLM"/>
    </source>
</evidence>
<dbReference type="SUPFAM" id="SSF47345">
    <property type="entry name" value="Colicin E immunity proteins"/>
    <property type="match status" value="1"/>
</dbReference>
<reference evidence="2" key="1">
    <citation type="submission" date="2016-10" db="EMBL/GenBank/DDBJ databases">
        <authorList>
            <person name="Varghese N."/>
            <person name="Submissions S."/>
        </authorList>
    </citation>
    <scope>NUCLEOTIDE SEQUENCE [LARGE SCALE GENOMIC DNA]</scope>
    <source>
        <strain evidence="2">CGMCC 4.3506</strain>
    </source>
</reference>
<dbReference type="STRING" id="200378.SAMN05216553_101663"/>
<name>A0A1G7L4F8_9PSEU</name>
<dbReference type="OrthoDB" id="3399356at2"/>
<dbReference type="InterPro" id="IPR035900">
    <property type="entry name" value="Colicin_E_sf"/>
</dbReference>
<organism evidence="1 2">
    <name type="scientific">Lentzea fradiae</name>
    <dbReference type="NCBI Taxonomy" id="200378"/>
    <lineage>
        <taxon>Bacteria</taxon>
        <taxon>Bacillati</taxon>
        <taxon>Actinomycetota</taxon>
        <taxon>Actinomycetes</taxon>
        <taxon>Pseudonocardiales</taxon>
        <taxon>Pseudonocardiaceae</taxon>
        <taxon>Lentzea</taxon>
    </lineage>
</organism>
<dbReference type="AlphaFoldDB" id="A0A1G7L4F8"/>
<dbReference type="Gene3D" id="1.10.1200.20">
    <property type="entry name" value="Colicin E immunity protein"/>
    <property type="match status" value="1"/>
</dbReference>
<protein>
    <recommendedName>
        <fullName evidence="3">Colicin immunity protein / pyocin immunity protein</fullName>
    </recommendedName>
</protein>
<proteinExistence type="predicted"/>
<gene>
    <name evidence="1" type="ORF">SAMN05216553_101663</name>
</gene>
<accession>A0A1G7L4F8</accession>
<sequence>MEKLNREQMIALVERLMRPGFPEGEDAAAEDALVRSTGNPHVLDLIFHPEEGKEDLTAEEIVDEALTYRPFAL</sequence>
<dbReference type="Proteomes" id="UP000199623">
    <property type="component" value="Unassembled WGS sequence"/>
</dbReference>
<dbReference type="EMBL" id="FNCC01000001">
    <property type="protein sequence ID" value="SDF44271.1"/>
    <property type="molecule type" value="Genomic_DNA"/>
</dbReference>
<evidence type="ECO:0000313" key="1">
    <source>
        <dbReference type="EMBL" id="SDF44271.1"/>
    </source>
</evidence>
<evidence type="ECO:0000313" key="2">
    <source>
        <dbReference type="Proteomes" id="UP000199623"/>
    </source>
</evidence>
<dbReference type="RefSeq" id="WP_090045392.1">
    <property type="nucleotide sequence ID" value="NZ_FNCC01000001.1"/>
</dbReference>